<evidence type="ECO:0000313" key="6">
    <source>
        <dbReference type="Proteomes" id="UP000046393"/>
    </source>
</evidence>
<name>A0A158R4R2_9BILA</name>
<dbReference type="InterPro" id="IPR024789">
    <property type="entry name" value="APC4"/>
</dbReference>
<dbReference type="Proteomes" id="UP000046393">
    <property type="component" value="Unplaced"/>
</dbReference>
<evidence type="ECO:0000256" key="1">
    <source>
        <dbReference type="ARBA" id="ARBA00022618"/>
    </source>
</evidence>
<dbReference type="GO" id="GO:0031145">
    <property type="term" value="P:anaphase-promoting complex-dependent catabolic process"/>
    <property type="evidence" value="ECO:0007669"/>
    <property type="project" value="InterPro"/>
</dbReference>
<dbReference type="PANTHER" id="PTHR13260">
    <property type="entry name" value="ANAPHASE PROMOTING COMPLEX SUBUNIT 4 APC4"/>
    <property type="match status" value="1"/>
</dbReference>
<dbReference type="WBParaSite" id="SMUV_0000414301-mRNA-1">
    <property type="protein sequence ID" value="SMUV_0000414301-mRNA-1"/>
    <property type="gene ID" value="SMUV_0000414301"/>
</dbReference>
<dbReference type="InterPro" id="IPR024977">
    <property type="entry name" value="Apc4-like_WD40_dom"/>
</dbReference>
<sequence>MVDYNVQVPLPTPSYWKTTDLLGGSMKRYNAPFTICQAQWNPCIDLIALASEKGEVSTRRRLWKRGWKVNLSGVKPLPHQQSTSDESAKLCSMFWSPGGMYLAVGFSNGIIYMLEREHGHVVYSISLNCTIVKMRWSSLNKGLRIEEDDRIAGLVAEAVSRTKKVEKTSTTESIELLKTFCDQAYSSEILGTLLLVIDDQNIVHVIAAGILPITCIAPPVHLFGNCDPYSVTVGDVYICENSKLLVAYSYVGETAHEGKKEFGYNVQIVTFDIDSFGCFKNESVWRITYRWLRLYYSVCSVSEVFSRMTADWEQQSKNFHKAFEKNVSRNQTLTLAEFFIGYILCGNNEIDVEHYFRELSEADWKKMNDWVGRGFSKLIKSLKNELWTSIELYQHHLKKLFSEVQFAMQRFDNINILPKRIFDVDVYPYGGYDEDEPDSDVFLDSLRKVVLSADQLQFKVAELIEISVRNREKLLNFMRWLSSTTAVKNKGSLLDANVSTKYNMKQLIEFVLEVFIDPEDRKVSGLVQELQRLYKYNGKLQNVSTANNNESDSRLPLNCLKKKKRRLCFDQVIGPMCGVNIFDDYKFTSVEQKVMFFLLGDEAKKDIAVCDSASLAHYVKYSALSLKSIREQVLKIYSSVAKVVQNVRLQCRFPDGFSHINFFMFRVSSLAHMNKGVVLAVPFNSFKHFIEDLEMMEARFGKEPFPALSCISNDGRYHYVCGFSGEMIFKNLFTNDKLILSKDRNWSKMNTRISNVEATVVPSTIQPLSIDTNTADCPGLLECQTLQDKRIIKFESIGDGSYFGLLKVRRDNGEYVHLFRGYFGTETVFVHKEQSSSDSFENIVVSEERKLGIAVLEPQYAFNGSCLRWFELSDSSACIVATKRIVLGEVETTVSMDSMIEVNKNGHDFHKDNDSYGESC</sequence>
<keyword evidence="6" id="KW-1185">Reference proteome</keyword>
<evidence type="ECO:0000259" key="5">
    <source>
        <dbReference type="Pfam" id="PF12894"/>
    </source>
</evidence>
<dbReference type="GO" id="GO:0005680">
    <property type="term" value="C:anaphase-promoting complex"/>
    <property type="evidence" value="ECO:0007669"/>
    <property type="project" value="InterPro"/>
</dbReference>
<dbReference type="AlphaFoldDB" id="A0A158R4R2"/>
<keyword evidence="1" id="KW-0132">Cell division</keyword>
<reference evidence="7" key="1">
    <citation type="submission" date="2016-04" db="UniProtKB">
        <authorList>
            <consortium name="WormBaseParasite"/>
        </authorList>
    </citation>
    <scope>IDENTIFICATION</scope>
</reference>
<dbReference type="Pfam" id="PF12894">
    <property type="entry name" value="ANAPC4_WD40"/>
    <property type="match status" value="1"/>
</dbReference>
<dbReference type="InterPro" id="IPR015943">
    <property type="entry name" value="WD40/YVTN_repeat-like_dom_sf"/>
</dbReference>
<evidence type="ECO:0000256" key="3">
    <source>
        <dbReference type="ARBA" id="ARBA00022786"/>
    </source>
</evidence>
<evidence type="ECO:0000256" key="2">
    <source>
        <dbReference type="ARBA" id="ARBA00022776"/>
    </source>
</evidence>
<dbReference type="GO" id="GO:0051301">
    <property type="term" value="P:cell division"/>
    <property type="evidence" value="ECO:0007669"/>
    <property type="project" value="UniProtKB-KW"/>
</dbReference>
<dbReference type="GO" id="GO:0070979">
    <property type="term" value="P:protein K11-linked ubiquitination"/>
    <property type="evidence" value="ECO:0007669"/>
    <property type="project" value="TreeGrafter"/>
</dbReference>
<accession>A0A158R4R2</accession>
<evidence type="ECO:0000256" key="4">
    <source>
        <dbReference type="ARBA" id="ARBA00023306"/>
    </source>
</evidence>
<keyword evidence="3" id="KW-0833">Ubl conjugation pathway</keyword>
<evidence type="ECO:0000313" key="7">
    <source>
        <dbReference type="WBParaSite" id="SMUV_0000414301-mRNA-1"/>
    </source>
</evidence>
<dbReference type="STRING" id="451379.A0A158R4R2"/>
<protein>
    <submittedName>
        <fullName evidence="7">ANAPC4_WD40 domain-containing protein</fullName>
    </submittedName>
</protein>
<dbReference type="GO" id="GO:0034399">
    <property type="term" value="C:nuclear periphery"/>
    <property type="evidence" value="ECO:0007669"/>
    <property type="project" value="TreeGrafter"/>
</dbReference>
<dbReference type="SUPFAM" id="SSF117289">
    <property type="entry name" value="Nucleoporin domain"/>
    <property type="match status" value="1"/>
</dbReference>
<organism evidence="6 7">
    <name type="scientific">Syphacia muris</name>
    <dbReference type="NCBI Taxonomy" id="451379"/>
    <lineage>
        <taxon>Eukaryota</taxon>
        <taxon>Metazoa</taxon>
        <taxon>Ecdysozoa</taxon>
        <taxon>Nematoda</taxon>
        <taxon>Chromadorea</taxon>
        <taxon>Rhabditida</taxon>
        <taxon>Spirurina</taxon>
        <taxon>Oxyuridomorpha</taxon>
        <taxon>Oxyuroidea</taxon>
        <taxon>Oxyuridae</taxon>
        <taxon>Syphacia</taxon>
    </lineage>
</organism>
<feature type="domain" description="Anaphase-promoting complex subunit 4-like WD40" evidence="5">
    <location>
        <begin position="39"/>
        <end position="138"/>
    </location>
</feature>
<dbReference type="PANTHER" id="PTHR13260:SF0">
    <property type="entry name" value="ANAPHASE-PROMOTING COMPLEX SUBUNIT 4"/>
    <property type="match status" value="1"/>
</dbReference>
<keyword evidence="4" id="KW-0131">Cell cycle</keyword>
<dbReference type="Gene3D" id="2.130.10.10">
    <property type="entry name" value="YVTN repeat-like/Quinoprotein amine dehydrogenase"/>
    <property type="match status" value="1"/>
</dbReference>
<proteinExistence type="predicted"/>
<keyword evidence="2" id="KW-0498">Mitosis</keyword>